<organism evidence="7 8">
    <name type="scientific">Acaromyces ingoldii</name>
    <dbReference type="NCBI Taxonomy" id="215250"/>
    <lineage>
        <taxon>Eukaryota</taxon>
        <taxon>Fungi</taxon>
        <taxon>Dikarya</taxon>
        <taxon>Basidiomycota</taxon>
        <taxon>Ustilaginomycotina</taxon>
        <taxon>Exobasidiomycetes</taxon>
        <taxon>Exobasidiales</taxon>
        <taxon>Cryptobasidiaceae</taxon>
        <taxon>Acaromyces</taxon>
    </lineage>
</organism>
<name>A0A316YS87_9BASI</name>
<dbReference type="SUPFAM" id="SSF52096">
    <property type="entry name" value="ClpP/crotonase"/>
    <property type="match status" value="2"/>
</dbReference>
<dbReference type="InterPro" id="IPR047272">
    <property type="entry name" value="S49_SppA_C"/>
</dbReference>
<feature type="region of interest" description="Disordered" evidence="5">
    <location>
        <begin position="802"/>
        <end position="825"/>
    </location>
</feature>
<feature type="domain" description="Peptidase S49" evidence="6">
    <location>
        <begin position="267"/>
        <end position="411"/>
    </location>
</feature>
<dbReference type="InterPro" id="IPR002142">
    <property type="entry name" value="Peptidase_S49"/>
</dbReference>
<evidence type="ECO:0000259" key="6">
    <source>
        <dbReference type="Pfam" id="PF01343"/>
    </source>
</evidence>
<dbReference type="InterPro" id="IPR029045">
    <property type="entry name" value="ClpP/crotonase-like_dom_sf"/>
</dbReference>
<evidence type="ECO:0000313" key="8">
    <source>
        <dbReference type="Proteomes" id="UP000245768"/>
    </source>
</evidence>
<proteinExistence type="inferred from homology"/>
<keyword evidence="4" id="KW-0720">Serine protease</keyword>
<dbReference type="STRING" id="215250.A0A316YS87"/>
<dbReference type="GO" id="GO:0008236">
    <property type="term" value="F:serine-type peptidase activity"/>
    <property type="evidence" value="ECO:0007669"/>
    <property type="project" value="UniProtKB-KW"/>
</dbReference>
<dbReference type="PANTHER" id="PTHR33209:SF1">
    <property type="entry name" value="PEPTIDASE S49 DOMAIN-CONTAINING PROTEIN"/>
    <property type="match status" value="1"/>
</dbReference>
<gene>
    <name evidence="7" type="ORF">FA10DRAFT_250559</name>
</gene>
<dbReference type="InParanoid" id="A0A316YS87"/>
<feature type="domain" description="Peptidase S49" evidence="6">
    <location>
        <begin position="509"/>
        <end position="634"/>
    </location>
</feature>
<dbReference type="OrthoDB" id="45421at2759"/>
<dbReference type="GO" id="GO:0006508">
    <property type="term" value="P:proteolysis"/>
    <property type="evidence" value="ECO:0007669"/>
    <property type="project" value="UniProtKB-KW"/>
</dbReference>
<dbReference type="EMBL" id="KZ819635">
    <property type="protein sequence ID" value="PWN92257.1"/>
    <property type="molecule type" value="Genomic_DNA"/>
</dbReference>
<accession>A0A316YS87</accession>
<feature type="compositionally biased region" description="Low complexity" evidence="5">
    <location>
        <begin position="12"/>
        <end position="24"/>
    </location>
</feature>
<feature type="region of interest" description="Disordered" evidence="5">
    <location>
        <begin position="211"/>
        <end position="243"/>
    </location>
</feature>
<dbReference type="GeneID" id="37041483"/>
<keyword evidence="2" id="KW-0645">Protease</keyword>
<evidence type="ECO:0000256" key="3">
    <source>
        <dbReference type="ARBA" id="ARBA00022801"/>
    </source>
</evidence>
<evidence type="ECO:0000256" key="2">
    <source>
        <dbReference type="ARBA" id="ARBA00022670"/>
    </source>
</evidence>
<feature type="region of interest" description="Disordered" evidence="5">
    <location>
        <begin position="1"/>
        <end position="25"/>
    </location>
</feature>
<keyword evidence="8" id="KW-1185">Reference proteome</keyword>
<dbReference type="CDD" id="cd07018">
    <property type="entry name" value="S49_SppA_67K_type"/>
    <property type="match status" value="1"/>
</dbReference>
<evidence type="ECO:0000256" key="1">
    <source>
        <dbReference type="ARBA" id="ARBA00008683"/>
    </source>
</evidence>
<sequence>MSSSQEGGTGTKGSAKAAGGPSEGMFQRRFPRLSATFARYQSSRLGRIGATAWTRRRPIFFGLAITYGVFNYAVIRSEAYVRDYIHPDTWLVLKVYPGSIVECRSAPNLAALLNSPSSGEDAPRVMELFELTRALKLAQADTRVRGLFADFSGLHVPSNVTPESLGMGQLEELVQAVHEFKLAKNEQMAALAEAERAITASDDNGELQLAKKAGAGVQQQQQQKDGPDEREQRATAAEEANVVKGVLATAGEDGKAEESTDTLPTTIAWADSFDSQGAYLLASAFDHVYLQPSGEVPLTGVAAQLPFVKRALDWLGIKVHAEARREYKSMISTFTQSESLPPAQLDNEAHLLGELSKSLAYAIGVNRFPHMDPDEAADLVADLTKRGPFSAKEAAELGLITGVRYKREIVRLFGEEPHLRSVASYSRIYDKVLDKTLSDDEKTAVAVVYLRGTISNAPGDFSASSCIRGLKEAGEDEEIGAIVLRIDSGGGDVVASDSIWDAVKRVQEDYGKPVIASFGNASASGGYYAAAGADAILANESTITGSIGVASLRPTVTRTFFDRLGVTMQTIYTGSKQQSSLHELEPEQKERQSKHIDETYDSFLDKVCEGRKISKDVIEELAGGRVWTGLSAWEKCNPDHGHGDAAKAVDGEESIDKDKDKEEKGKKTAKQGERAGKVHENGIKAISLTSRWLTREVTRNGEMSTYRIYQQPSTDGKNEEEQDGQGWAQGASGEIDTTSDDEETQEAIREFSMAAANSNEEEVATQQQQVVAHSPMEQGEKASSVDEEEEWLSLLAAAAHEEAANSSSIVQNGKASNAREKAEEPLGPYGRGLIDSIGGLWSAGCMAMSMAFQREVEELIRSGMTMEQAGAAVRPGCRRDVDEKGNVSLSSDLQLVRYPRERTFRERIRKINREGDKPNLSMGLGYLLPSMDAIRVELGSMAARAAVRILASTWTDPQMVQHLIAQVQKEGGLGQARMKAEYEYSGISTGI</sequence>
<protein>
    <recommendedName>
        <fullName evidence="6">Peptidase S49 domain-containing protein</fullName>
    </recommendedName>
</protein>
<dbReference type="Gene3D" id="3.90.226.10">
    <property type="entry name" value="2-enoyl-CoA Hydratase, Chain A, domain 1"/>
    <property type="match status" value="2"/>
</dbReference>
<feature type="compositionally biased region" description="Basic and acidic residues" evidence="5">
    <location>
        <begin position="582"/>
        <end position="595"/>
    </location>
</feature>
<dbReference type="Proteomes" id="UP000245768">
    <property type="component" value="Unassembled WGS sequence"/>
</dbReference>
<dbReference type="RefSeq" id="XP_025379455.1">
    <property type="nucleotide sequence ID" value="XM_025519567.1"/>
</dbReference>
<comment type="similarity">
    <text evidence="1">Belongs to the peptidase S49 family.</text>
</comment>
<dbReference type="CDD" id="cd07023">
    <property type="entry name" value="S49_Sppa_N_C"/>
    <property type="match status" value="1"/>
</dbReference>
<feature type="region of interest" description="Disordered" evidence="5">
    <location>
        <begin position="575"/>
        <end position="595"/>
    </location>
</feature>
<evidence type="ECO:0000256" key="5">
    <source>
        <dbReference type="SAM" id="MobiDB-lite"/>
    </source>
</evidence>
<feature type="compositionally biased region" description="Low complexity" evidence="5">
    <location>
        <begin position="211"/>
        <end position="224"/>
    </location>
</feature>
<dbReference type="Pfam" id="PF01343">
    <property type="entry name" value="Peptidase_S49"/>
    <property type="match status" value="2"/>
</dbReference>
<dbReference type="AlphaFoldDB" id="A0A316YS87"/>
<feature type="region of interest" description="Disordered" evidence="5">
    <location>
        <begin position="638"/>
        <end position="677"/>
    </location>
</feature>
<evidence type="ECO:0000256" key="4">
    <source>
        <dbReference type="ARBA" id="ARBA00022825"/>
    </source>
</evidence>
<reference evidence="7 8" key="1">
    <citation type="journal article" date="2018" name="Mol. Biol. Evol.">
        <title>Broad Genomic Sampling Reveals a Smut Pathogenic Ancestry of the Fungal Clade Ustilaginomycotina.</title>
        <authorList>
            <person name="Kijpornyongpan T."/>
            <person name="Mondo S.J."/>
            <person name="Barry K."/>
            <person name="Sandor L."/>
            <person name="Lee J."/>
            <person name="Lipzen A."/>
            <person name="Pangilinan J."/>
            <person name="LaButti K."/>
            <person name="Hainaut M."/>
            <person name="Henrissat B."/>
            <person name="Grigoriev I.V."/>
            <person name="Spatafora J.W."/>
            <person name="Aime M.C."/>
        </authorList>
    </citation>
    <scope>NUCLEOTIDE SEQUENCE [LARGE SCALE GENOMIC DNA]</scope>
    <source>
        <strain evidence="7 8">MCA 4198</strain>
    </source>
</reference>
<feature type="region of interest" description="Disordered" evidence="5">
    <location>
        <begin position="704"/>
        <end position="789"/>
    </location>
</feature>
<evidence type="ECO:0000313" key="7">
    <source>
        <dbReference type="EMBL" id="PWN92257.1"/>
    </source>
</evidence>
<keyword evidence="3" id="KW-0378">Hydrolase</keyword>
<feature type="compositionally biased region" description="Polar residues" evidence="5">
    <location>
        <begin position="704"/>
        <end position="715"/>
    </location>
</feature>
<dbReference type="InterPro" id="IPR047217">
    <property type="entry name" value="S49_SppA_67K_type_N"/>
</dbReference>
<dbReference type="PANTHER" id="PTHR33209">
    <property type="entry name" value="PROTEASE 4"/>
    <property type="match status" value="1"/>
</dbReference>